<sequence length="573" mass="63280">MSSRRTFLRQMLSAPAGLALTTGAGAALAGPARPAFAQDVPPPDGIWNLLQEQVPAYVQPGVPRGVQLSFAGDDLSRRAVTWLTSVEDPRSIVQWGVVGATADTSELTADDLTHVQDGSSERAPFGDGADSTYLSAKRDNGPDVHHGEREVFVHRASLSGLQPGQRIAYRVGDGTRWSDIAITRGGPLADEGFRFTHVGDHGPKLAAQRTTRALRRRQPDWHLFAGDLSYANGDQRIWDLWAEQYSVMGREVPTMVAPGNHESKDFMGQAYRTRFTQPRHGSSFYDWIHGNVFMISTAAGAFFGDERGAMEDIRHELVWMEHTLARAAALRAAGIIDFIVVTQHFPSYTDHRTRGPISPDRVVVAEQILQRYQIDLLLVGHDHMYQRSHPMAYGLPTSTAGYTNTLAPVLGLEPTRPERYSNATGYIEVIAGSGGNGMYDFTEIDTLQLGVDPEMPPQRHLPWLAASARELCFVEYDVRGPEMAVTGFVFDDGYDENRGDGIPDNEPGYNGDDPRFLADADPEPFDTFTLVRKAYAEEVPTVPRLAAEILRELPEAHGELRYDVAEDCTTHDH</sequence>
<dbReference type="GO" id="GO:0003993">
    <property type="term" value="F:acid phosphatase activity"/>
    <property type="evidence" value="ECO:0007669"/>
    <property type="project" value="InterPro"/>
</dbReference>
<dbReference type="Pfam" id="PF00149">
    <property type="entry name" value="Metallophos"/>
    <property type="match status" value="1"/>
</dbReference>
<name>A0A346XTR9_9ACTN</name>
<dbReference type="KEGG" id="euz:DVS28_a0915"/>
<feature type="chain" id="PRO_5039224844" evidence="2">
    <location>
        <begin position="30"/>
        <end position="573"/>
    </location>
</feature>
<evidence type="ECO:0000313" key="5">
    <source>
        <dbReference type="EMBL" id="AXV05616.1"/>
    </source>
</evidence>
<dbReference type="InterPro" id="IPR008963">
    <property type="entry name" value="Purple_acid_Pase-like_N"/>
</dbReference>
<protein>
    <submittedName>
        <fullName evidence="5">Purple acid phosphatase</fullName>
    </submittedName>
</protein>
<organism evidence="5 6">
    <name type="scientific">Euzebya pacifica</name>
    <dbReference type="NCBI Taxonomy" id="1608957"/>
    <lineage>
        <taxon>Bacteria</taxon>
        <taxon>Bacillati</taxon>
        <taxon>Actinomycetota</taxon>
        <taxon>Nitriliruptoria</taxon>
        <taxon>Euzebyales</taxon>
    </lineage>
</organism>
<dbReference type="InterPro" id="IPR015914">
    <property type="entry name" value="PAPs_N"/>
</dbReference>
<dbReference type="PANTHER" id="PTHR45867:SF3">
    <property type="entry name" value="ACID PHOSPHATASE TYPE 7"/>
    <property type="match status" value="1"/>
</dbReference>
<dbReference type="OrthoDB" id="9804511at2"/>
<dbReference type="InterPro" id="IPR029052">
    <property type="entry name" value="Metallo-depent_PP-like"/>
</dbReference>
<gene>
    <name evidence="5" type="ORF">DVS28_a0915</name>
</gene>
<dbReference type="Pfam" id="PF16656">
    <property type="entry name" value="Pur_ac_phosph_N"/>
    <property type="match status" value="1"/>
</dbReference>
<dbReference type="InterPro" id="IPR006311">
    <property type="entry name" value="TAT_signal"/>
</dbReference>
<dbReference type="PROSITE" id="PS51318">
    <property type="entry name" value="TAT"/>
    <property type="match status" value="1"/>
</dbReference>
<evidence type="ECO:0000313" key="6">
    <source>
        <dbReference type="Proteomes" id="UP000264006"/>
    </source>
</evidence>
<dbReference type="InterPro" id="IPR004843">
    <property type="entry name" value="Calcineurin-like_PHP"/>
</dbReference>
<dbReference type="SUPFAM" id="SSF56300">
    <property type="entry name" value="Metallo-dependent phosphatases"/>
    <property type="match status" value="1"/>
</dbReference>
<feature type="domain" description="Purple acid phosphatase N-terminal" evidence="4">
    <location>
        <begin position="63"/>
        <end position="180"/>
    </location>
</feature>
<evidence type="ECO:0000256" key="1">
    <source>
        <dbReference type="ARBA" id="ARBA00022729"/>
    </source>
</evidence>
<dbReference type="EMBL" id="CP031165">
    <property type="protein sequence ID" value="AXV05616.1"/>
    <property type="molecule type" value="Genomic_DNA"/>
</dbReference>
<evidence type="ECO:0000259" key="4">
    <source>
        <dbReference type="Pfam" id="PF16656"/>
    </source>
</evidence>
<dbReference type="PANTHER" id="PTHR45867">
    <property type="entry name" value="PURPLE ACID PHOSPHATASE"/>
    <property type="match status" value="1"/>
</dbReference>
<reference evidence="5 6" key="1">
    <citation type="submission" date="2018-09" db="EMBL/GenBank/DDBJ databases">
        <title>Complete genome sequence of Euzebya sp. DY32-46 isolated from seawater of Pacific Ocean.</title>
        <authorList>
            <person name="Xu L."/>
            <person name="Wu Y.-H."/>
            <person name="Xu X.-W."/>
        </authorList>
    </citation>
    <scope>NUCLEOTIDE SEQUENCE [LARGE SCALE GENOMIC DNA]</scope>
    <source>
        <strain evidence="5 6">DY32-46</strain>
    </source>
</reference>
<accession>A0A346XTR9</accession>
<feature type="signal peptide" evidence="2">
    <location>
        <begin position="1"/>
        <end position="29"/>
    </location>
</feature>
<proteinExistence type="predicted"/>
<dbReference type="RefSeq" id="WP_114590400.1">
    <property type="nucleotide sequence ID" value="NZ_CP031165.1"/>
</dbReference>
<dbReference type="GO" id="GO:0046872">
    <property type="term" value="F:metal ion binding"/>
    <property type="evidence" value="ECO:0007669"/>
    <property type="project" value="InterPro"/>
</dbReference>
<evidence type="ECO:0000259" key="3">
    <source>
        <dbReference type="Pfam" id="PF00149"/>
    </source>
</evidence>
<keyword evidence="6" id="KW-1185">Reference proteome</keyword>
<dbReference type="Gene3D" id="3.60.21.10">
    <property type="match status" value="1"/>
</dbReference>
<dbReference type="Gene3D" id="2.60.40.380">
    <property type="entry name" value="Purple acid phosphatase-like, N-terminal"/>
    <property type="match status" value="1"/>
</dbReference>
<feature type="domain" description="Calcineurin-like phosphoesterase" evidence="3">
    <location>
        <begin position="193"/>
        <end position="385"/>
    </location>
</feature>
<dbReference type="Proteomes" id="UP000264006">
    <property type="component" value="Chromosome"/>
</dbReference>
<evidence type="ECO:0000256" key="2">
    <source>
        <dbReference type="SAM" id="SignalP"/>
    </source>
</evidence>
<dbReference type="SUPFAM" id="SSF49363">
    <property type="entry name" value="Purple acid phosphatase, N-terminal domain"/>
    <property type="match status" value="1"/>
</dbReference>
<keyword evidence="1 2" id="KW-0732">Signal</keyword>
<dbReference type="AlphaFoldDB" id="A0A346XTR9"/>